<dbReference type="NCBIfam" id="NF038133">
    <property type="entry name" value="choice_anch_L"/>
    <property type="match status" value="1"/>
</dbReference>
<dbReference type="Proteomes" id="UP001529085">
    <property type="component" value="Unassembled WGS sequence"/>
</dbReference>
<evidence type="ECO:0000313" key="2">
    <source>
        <dbReference type="Proteomes" id="UP001529085"/>
    </source>
</evidence>
<protein>
    <submittedName>
        <fullName evidence="1">Choice-of-anchor L domain-containing protein</fullName>
    </submittedName>
</protein>
<keyword evidence="2" id="KW-1185">Reference proteome</keyword>
<proteinExistence type="predicted"/>
<sequence>MIRNRTFTLLLFLLFVNFLFSQQIITDNTLTPQQLIQNLVGDNCATVNSISSPYNGSVNNIISYGNFDRGSSSFPLESGIVLSTGSITNAGNSVITDNLNDGNINWETDPDVLNVLGIDQTLNATSIQFNFSAANDFVAFKYLFASDEYQQEYPCNFRDVFAILIRPAGSADPFVNIALVPETTTEVSTNTIHPNINGFCEAINEDYFQGYNLPGTNFNGQTTVLMANAEVIPNEVYEIKFVIADHIDQRFDSAVFIEAEGFGGSIDLGPDQSVCGSNLTLDAEIDNPSAVYSWFLDGNLIAGETNPTLLAEQSGTYSVEISIPSPTNNCILEDSIEIEIIPYQEAAPIEDLSVCDPTPSDGIYQFDFPLLKNEEILAELPSDNYNISYHLSLDDAQNNVNPLVGIYQNTEQEETIFVRIESLNGDCLQIGSFNISVYLSPETNEITVEVCNGIITEITFTDLSSLDLVVSNYQFETTVTYYETEDDAINTINSITDFPDLENEPEGFFARVESDFNGCPSIVPVNLSYVSSPEITNVIINHCIDPNYNETVNGETFDYYSLTTDYNAIDMRDAYINANPEYEAIISLDIIEHPDFPVLHISDPAFNLPITVRYVDENCPKTISIEIHKNLLFNVLGEETLISQCDDASNDGVIDVDLAEITEDLKNGYEDIELTFYETEEDRSLLTNALDQNALTSVSNNQSLYIRSTYQGCTYNTKVTFEIEPLFIPEPVTIDYCGNTNLDTNTTTISIPPLIDEIRLGLNTSLNSATTVELYLTQEDAENQENALEEEYQIIGDGHLFYVRVTDIFSPNQCYNFTTAQVNISNSINAVNPSPIVVCDEDQDGFSNVNLLSVIPEITDGTDNLVFTFFEGYDNATDNLNPILNPDSYTTDSKEIFIRAEIDGMSCFTVFRFDVLIYADPQLDSVSNLINCEVDPNVPSEFIFEDNDASIIGNQQDMQVLYFETEDDAIDRENAIDKTVPYFNTSNPQTIYVRLENEAESGCYKVAPMLIEVRETPDYNIPTDIFECDVNNTGLATTDLSNTINEIELGSTTPLNVSFHLTPLNAEVGANAIALNYTATTNPQMIYARIENANSGCYNVETFNLNTLSLPELTHGQSLVACGNNYDTSVEWNLTEVELNILDGRQYNIDFTYFNSEDDAQNNVNAIDNPTAYTNTISPETVYARVRNATTDCFSVVPFELIINSPPAINQFGVYDICDNVDNTVDLHDIDLILVDNTFNVLISYYQTTDDAENDNNALSTDYIYTNTIENLVARVEYTTTGCYAIYPFELHVNPLPVANQPDNIIDCDDDFDGQLAVDLSQQDASILLGQNPDEFSVSYFSSETDAIENTNGLANSYVASNNEYIFARVENSITGCFSITQFSVIINDKPFVDINDQVLCLNDFPLVVSAQTNNPLDSYEWSTNETAASIEITTIGSYSVTVTNEFGCQTTSTFSVTESDSAEIDVVETVNFADPNNIVVTVTGIGNYLYQLNDQPFQTSGTFYNVPIGYNTVTIIDQNGCAQITREVLVIDTPKHMSPNGDGQYDTWHITGVETLPGTVIYIFDRFGKLIKTLLHTSPGWDGSYNGNPMPAGDYWFVAKVRQDDNVFEVNGHFALRR</sequence>
<comment type="caution">
    <text evidence="1">The sequence shown here is derived from an EMBL/GenBank/DDBJ whole genome shotgun (WGS) entry which is preliminary data.</text>
</comment>
<reference evidence="1 2" key="1">
    <citation type="submission" date="2023-03" db="EMBL/GenBank/DDBJ databases">
        <title>Strain YYF002 represents a novel species in the genus Winogradskyella isolated from seawater.</title>
        <authorList>
            <person name="Fu Z.-Y."/>
        </authorList>
    </citation>
    <scope>NUCLEOTIDE SEQUENCE [LARGE SCALE GENOMIC DNA]</scope>
    <source>
        <strain evidence="1 2">YYF002</strain>
    </source>
</reference>
<organism evidence="1 2">
    <name type="scientific">Winogradskyella marincola</name>
    <dbReference type="NCBI Taxonomy" id="3037795"/>
    <lineage>
        <taxon>Bacteria</taxon>
        <taxon>Pseudomonadati</taxon>
        <taxon>Bacteroidota</taxon>
        <taxon>Flavobacteriia</taxon>
        <taxon>Flavobacteriales</taxon>
        <taxon>Flavobacteriaceae</taxon>
        <taxon>Winogradskyella</taxon>
    </lineage>
</organism>
<dbReference type="NCBIfam" id="TIGR04131">
    <property type="entry name" value="Bac_Flav_CTERM"/>
    <property type="match status" value="1"/>
</dbReference>
<dbReference type="InterPro" id="IPR049804">
    <property type="entry name" value="Choice_anch_L"/>
</dbReference>
<name>A0ABT6G2V0_9FLAO</name>
<accession>A0ABT6G2V0</accession>
<evidence type="ECO:0000313" key="1">
    <source>
        <dbReference type="EMBL" id="MDG4716368.1"/>
    </source>
</evidence>
<dbReference type="RefSeq" id="WP_278005814.1">
    <property type="nucleotide sequence ID" value="NZ_JARSBN010000005.1"/>
</dbReference>
<dbReference type="EMBL" id="JARSBN010000005">
    <property type="protein sequence ID" value="MDG4716368.1"/>
    <property type="molecule type" value="Genomic_DNA"/>
</dbReference>
<dbReference type="InterPro" id="IPR026341">
    <property type="entry name" value="T9SS_type_B"/>
</dbReference>
<dbReference type="Pfam" id="PF13585">
    <property type="entry name" value="CHU_C"/>
    <property type="match status" value="1"/>
</dbReference>
<gene>
    <name evidence="1" type="ORF">P7122_10815</name>
</gene>